<evidence type="ECO:0000313" key="2">
    <source>
        <dbReference type="EMBL" id="KAG8375261.1"/>
    </source>
</evidence>
<keyword evidence="3" id="KW-1185">Reference proteome</keyword>
<organism evidence="2 3">
    <name type="scientific">Buddleja alternifolia</name>
    <dbReference type="NCBI Taxonomy" id="168488"/>
    <lineage>
        <taxon>Eukaryota</taxon>
        <taxon>Viridiplantae</taxon>
        <taxon>Streptophyta</taxon>
        <taxon>Embryophyta</taxon>
        <taxon>Tracheophyta</taxon>
        <taxon>Spermatophyta</taxon>
        <taxon>Magnoliopsida</taxon>
        <taxon>eudicotyledons</taxon>
        <taxon>Gunneridae</taxon>
        <taxon>Pentapetalae</taxon>
        <taxon>asterids</taxon>
        <taxon>lamiids</taxon>
        <taxon>Lamiales</taxon>
        <taxon>Scrophulariaceae</taxon>
        <taxon>Buddlejeae</taxon>
        <taxon>Buddleja</taxon>
    </lineage>
</organism>
<feature type="compositionally biased region" description="Basic and acidic residues" evidence="1">
    <location>
        <begin position="1"/>
        <end position="11"/>
    </location>
</feature>
<dbReference type="EMBL" id="WHWC01000010">
    <property type="protein sequence ID" value="KAG8375261.1"/>
    <property type="molecule type" value="Genomic_DNA"/>
</dbReference>
<evidence type="ECO:0000256" key="1">
    <source>
        <dbReference type="SAM" id="MobiDB-lite"/>
    </source>
</evidence>
<feature type="region of interest" description="Disordered" evidence="1">
    <location>
        <begin position="1"/>
        <end position="75"/>
    </location>
</feature>
<gene>
    <name evidence="2" type="ORF">BUALT_Bualt10G0082100</name>
</gene>
<evidence type="ECO:0000313" key="3">
    <source>
        <dbReference type="Proteomes" id="UP000826271"/>
    </source>
</evidence>
<proteinExistence type="predicted"/>
<accession>A0AAV6WXQ5</accession>
<protein>
    <submittedName>
        <fullName evidence="2">Uncharacterized protein</fullName>
    </submittedName>
</protein>
<comment type="caution">
    <text evidence="2">The sequence shown here is derived from an EMBL/GenBank/DDBJ whole genome shotgun (WGS) entry which is preliminary data.</text>
</comment>
<feature type="compositionally biased region" description="Acidic residues" evidence="1">
    <location>
        <begin position="49"/>
        <end position="66"/>
    </location>
</feature>
<sequence length="98" mass="10808">MVSAKGKEKVTDGGGGKGKRKWNANDDKTGQKRKNRSVLQFFEDTTYQVDDDNDSSDDDSIFDDDGDMVRGTDDVGTSGICVYERNKMKFGAVEGQID</sequence>
<dbReference type="AlphaFoldDB" id="A0AAV6WXQ5"/>
<dbReference type="Proteomes" id="UP000826271">
    <property type="component" value="Unassembled WGS sequence"/>
</dbReference>
<reference evidence="2" key="1">
    <citation type="submission" date="2019-10" db="EMBL/GenBank/DDBJ databases">
        <authorList>
            <person name="Zhang R."/>
            <person name="Pan Y."/>
            <person name="Wang J."/>
            <person name="Ma R."/>
            <person name="Yu S."/>
        </authorList>
    </citation>
    <scope>NUCLEOTIDE SEQUENCE</scope>
    <source>
        <strain evidence="2">LA-IB0</strain>
        <tissue evidence="2">Leaf</tissue>
    </source>
</reference>
<name>A0AAV6WXQ5_9LAMI</name>